<comment type="caution">
    <text evidence="2">The sequence shown here is derived from an EMBL/GenBank/DDBJ whole genome shotgun (WGS) entry which is preliminary data.</text>
</comment>
<organism evidence="2 3">
    <name type="scientific">Paeniroseomonas aquatica</name>
    <dbReference type="NCBI Taxonomy" id="373043"/>
    <lineage>
        <taxon>Bacteria</taxon>
        <taxon>Pseudomonadati</taxon>
        <taxon>Pseudomonadota</taxon>
        <taxon>Alphaproteobacteria</taxon>
        <taxon>Acetobacterales</taxon>
        <taxon>Acetobacteraceae</taxon>
        <taxon>Paeniroseomonas</taxon>
    </lineage>
</organism>
<name>A0ABT8AGR2_9PROT</name>
<feature type="region of interest" description="Disordered" evidence="1">
    <location>
        <begin position="1"/>
        <end position="21"/>
    </location>
</feature>
<feature type="non-terminal residue" evidence="2">
    <location>
        <position position="1"/>
    </location>
</feature>
<proteinExistence type="predicted"/>
<dbReference type="Proteomes" id="UP001529369">
    <property type="component" value="Unassembled WGS sequence"/>
</dbReference>
<evidence type="ECO:0000256" key="1">
    <source>
        <dbReference type="SAM" id="MobiDB-lite"/>
    </source>
</evidence>
<gene>
    <name evidence="2" type="ORF">QWZ14_29560</name>
</gene>
<dbReference type="RefSeq" id="WP_290320655.1">
    <property type="nucleotide sequence ID" value="NZ_JAUFPN010000285.1"/>
</dbReference>
<evidence type="ECO:0000313" key="2">
    <source>
        <dbReference type="EMBL" id="MDN3568544.1"/>
    </source>
</evidence>
<evidence type="ECO:0000313" key="3">
    <source>
        <dbReference type="Proteomes" id="UP001529369"/>
    </source>
</evidence>
<accession>A0ABT8AGR2</accession>
<dbReference type="EMBL" id="JAUFPN010000285">
    <property type="protein sequence ID" value="MDN3568544.1"/>
    <property type="molecule type" value="Genomic_DNA"/>
</dbReference>
<protein>
    <submittedName>
        <fullName evidence="2">Uncharacterized protein</fullName>
    </submittedName>
</protein>
<reference evidence="3" key="1">
    <citation type="journal article" date="2019" name="Int. J. Syst. Evol. Microbiol.">
        <title>The Global Catalogue of Microorganisms (GCM) 10K type strain sequencing project: providing services to taxonomists for standard genome sequencing and annotation.</title>
        <authorList>
            <consortium name="The Broad Institute Genomics Platform"/>
            <consortium name="The Broad Institute Genome Sequencing Center for Infectious Disease"/>
            <person name="Wu L."/>
            <person name="Ma J."/>
        </authorList>
    </citation>
    <scope>NUCLEOTIDE SEQUENCE [LARGE SCALE GENOMIC DNA]</scope>
    <source>
        <strain evidence="3">CECT 7131</strain>
    </source>
</reference>
<feature type="region of interest" description="Disordered" evidence="1">
    <location>
        <begin position="41"/>
        <end position="65"/>
    </location>
</feature>
<keyword evidence="3" id="KW-1185">Reference proteome</keyword>
<sequence length="65" mass="6358">SSSPASGEPGAVHEGHAGPATIVSARDIAEAAEDVSQLDINERSSSACATPSEVKLGHGTGSNEG</sequence>